<reference evidence="1 2" key="1">
    <citation type="submission" date="2018-02" db="EMBL/GenBank/DDBJ databases">
        <title>The draft genome of Sphingobacterium sp. 5JN-11.</title>
        <authorList>
            <person name="Liu L."/>
            <person name="Li L."/>
            <person name="Liang L."/>
            <person name="Zhang X."/>
            <person name="Wang T."/>
        </authorList>
    </citation>
    <scope>NUCLEOTIDE SEQUENCE [LARGE SCALE GENOMIC DNA]</scope>
    <source>
        <strain evidence="1 2">5JN-11</strain>
    </source>
</reference>
<protein>
    <recommendedName>
        <fullName evidence="3">Sel1 repeat family protein</fullName>
    </recommendedName>
</protein>
<comment type="caution">
    <text evidence="1">The sequence shown here is derived from an EMBL/GenBank/DDBJ whole genome shotgun (WGS) entry which is preliminary data.</text>
</comment>
<proteinExistence type="predicted"/>
<evidence type="ECO:0000313" key="2">
    <source>
        <dbReference type="Proteomes" id="UP000239711"/>
    </source>
</evidence>
<dbReference type="InterPro" id="IPR006597">
    <property type="entry name" value="Sel1-like"/>
</dbReference>
<keyword evidence="2" id="KW-1185">Reference proteome</keyword>
<dbReference type="OrthoDB" id="1045962at2"/>
<dbReference type="PANTHER" id="PTHR11102">
    <property type="entry name" value="SEL-1-LIKE PROTEIN"/>
    <property type="match status" value="1"/>
</dbReference>
<dbReference type="InterPro" id="IPR050767">
    <property type="entry name" value="Sel1_AlgK"/>
</dbReference>
<dbReference type="RefSeq" id="WP_105715605.1">
    <property type="nucleotide sequence ID" value="NZ_PVBQ01000002.1"/>
</dbReference>
<dbReference type="SUPFAM" id="SSF81901">
    <property type="entry name" value="HCP-like"/>
    <property type="match status" value="1"/>
</dbReference>
<dbReference type="Pfam" id="PF08238">
    <property type="entry name" value="Sel1"/>
    <property type="match status" value="3"/>
</dbReference>
<dbReference type="AlphaFoldDB" id="A0A2S9J8I1"/>
<dbReference type="Proteomes" id="UP000239711">
    <property type="component" value="Unassembled WGS sequence"/>
</dbReference>
<gene>
    <name evidence="1" type="ORF">C5745_03650</name>
</gene>
<dbReference type="Gene3D" id="1.25.40.10">
    <property type="entry name" value="Tetratricopeptide repeat domain"/>
    <property type="match status" value="1"/>
</dbReference>
<accession>A0A2S9J8I1</accession>
<sequence>MEYAADNEADLVMEKFKVVYDIDQKIQQAKRKYDEDQMPAYKAGQQAYDNKDYELAMREYLVAANQGNSKAMRMIGRLHGSGLGRTQDWTQALEWYHKADLAGNDEAAFLIGNRYYLGQGVTKDYAKTMEWYTKAVENGIDDDRKPIIYGELYKSGGHGLEKDKEKAAEWRNR</sequence>
<dbReference type="SMART" id="SM00671">
    <property type="entry name" value="SEL1"/>
    <property type="match status" value="2"/>
</dbReference>
<evidence type="ECO:0000313" key="1">
    <source>
        <dbReference type="EMBL" id="PRD49039.1"/>
    </source>
</evidence>
<organism evidence="1 2">
    <name type="scientific">Sphingobacterium haloxyli</name>
    <dbReference type="NCBI Taxonomy" id="2100533"/>
    <lineage>
        <taxon>Bacteria</taxon>
        <taxon>Pseudomonadati</taxon>
        <taxon>Bacteroidota</taxon>
        <taxon>Sphingobacteriia</taxon>
        <taxon>Sphingobacteriales</taxon>
        <taxon>Sphingobacteriaceae</taxon>
        <taxon>Sphingobacterium</taxon>
    </lineage>
</organism>
<evidence type="ECO:0008006" key="3">
    <source>
        <dbReference type="Google" id="ProtNLM"/>
    </source>
</evidence>
<name>A0A2S9J8I1_9SPHI</name>
<dbReference type="InterPro" id="IPR011990">
    <property type="entry name" value="TPR-like_helical_dom_sf"/>
</dbReference>
<dbReference type="EMBL" id="PVBQ01000002">
    <property type="protein sequence ID" value="PRD49039.1"/>
    <property type="molecule type" value="Genomic_DNA"/>
</dbReference>